<gene>
    <name evidence="9" type="ORF">JMJ35_002154</name>
</gene>
<dbReference type="PANTHER" id="PTHR47178">
    <property type="entry name" value="MONOOXYGENASE, FAD-BINDING"/>
    <property type="match status" value="1"/>
</dbReference>
<evidence type="ECO:0000256" key="3">
    <source>
        <dbReference type="ARBA" id="ARBA00007992"/>
    </source>
</evidence>
<feature type="domain" description="FAD-binding" evidence="8">
    <location>
        <begin position="297"/>
        <end position="335"/>
    </location>
</feature>
<evidence type="ECO:0000256" key="2">
    <source>
        <dbReference type="ARBA" id="ARBA00005179"/>
    </source>
</evidence>
<accession>A0AA39V9P2</accession>
<keyword evidence="7" id="KW-0503">Monooxygenase</keyword>
<keyword evidence="6" id="KW-0560">Oxidoreductase</keyword>
<keyword evidence="4" id="KW-0285">Flavoprotein</keyword>
<evidence type="ECO:0000256" key="6">
    <source>
        <dbReference type="ARBA" id="ARBA00023002"/>
    </source>
</evidence>
<sequence length="378" mass="43342">MSPVPSPSISIIGAGFAGLTSGRCLKMKGIPSRIFDKRIQRQDTSRIITLRPWAYEPLAKVLDINYQQAVEKDQKPDSIMSDSMYCPQGQIEDSLSRDLHVEYSQELSEIERLESQMQGLVFNSMPSHGETFIKSQLIVGADGVHSGVRHLVSPEVQPRILPYVVYYGSRRMTARRYKGDIAPHMKYPAMFQFRKETQTLLRIIPCLPSSLLDDAGHVHVKYTYSRPAHEKDPLFRPDRRVWEAETIPNEFYQEIEGLKDLGPVFGKIFHPQRVRQDKVLHWLMRSLLVPLEKLQELADQGILLIGDAAHTIPILGSEGANLAIKDGIDLANYLADNAFSQLRGFYGQRYPEWQRAMSESERRLFDMHDYDHDIFEQE</sequence>
<proteinExistence type="inferred from homology"/>
<comment type="caution">
    <text evidence="9">The sequence shown here is derived from an EMBL/GenBank/DDBJ whole genome shotgun (WGS) entry which is preliminary data.</text>
</comment>
<evidence type="ECO:0000313" key="9">
    <source>
        <dbReference type="EMBL" id="KAK0516120.1"/>
    </source>
</evidence>
<comment type="similarity">
    <text evidence="3">Belongs to the paxM FAD-dependent monooxygenase family.</text>
</comment>
<name>A0AA39V9P2_9LECA</name>
<dbReference type="SUPFAM" id="SSF51905">
    <property type="entry name" value="FAD/NAD(P)-binding domain"/>
    <property type="match status" value="1"/>
</dbReference>
<keyword evidence="5" id="KW-0274">FAD</keyword>
<dbReference type="Pfam" id="PF01494">
    <property type="entry name" value="FAD_binding_3"/>
    <property type="match status" value="1"/>
</dbReference>
<dbReference type="GO" id="GO:0071949">
    <property type="term" value="F:FAD binding"/>
    <property type="evidence" value="ECO:0007669"/>
    <property type="project" value="InterPro"/>
</dbReference>
<dbReference type="PRINTS" id="PR00420">
    <property type="entry name" value="RNGMNOXGNASE"/>
</dbReference>
<dbReference type="AlphaFoldDB" id="A0AA39V9P2"/>
<dbReference type="Gene3D" id="3.50.50.60">
    <property type="entry name" value="FAD/NAD(P)-binding domain"/>
    <property type="match status" value="1"/>
</dbReference>
<dbReference type="EMBL" id="JAFEKC020000003">
    <property type="protein sequence ID" value="KAK0516120.1"/>
    <property type="molecule type" value="Genomic_DNA"/>
</dbReference>
<organism evidence="9 10">
    <name type="scientific">Cladonia borealis</name>
    <dbReference type="NCBI Taxonomy" id="184061"/>
    <lineage>
        <taxon>Eukaryota</taxon>
        <taxon>Fungi</taxon>
        <taxon>Dikarya</taxon>
        <taxon>Ascomycota</taxon>
        <taxon>Pezizomycotina</taxon>
        <taxon>Lecanoromycetes</taxon>
        <taxon>OSLEUM clade</taxon>
        <taxon>Lecanoromycetidae</taxon>
        <taxon>Lecanorales</taxon>
        <taxon>Lecanorineae</taxon>
        <taxon>Cladoniaceae</taxon>
        <taxon>Cladonia</taxon>
    </lineage>
</organism>
<evidence type="ECO:0000256" key="5">
    <source>
        <dbReference type="ARBA" id="ARBA00022827"/>
    </source>
</evidence>
<dbReference type="InterPro" id="IPR002938">
    <property type="entry name" value="FAD-bd"/>
</dbReference>
<comment type="pathway">
    <text evidence="2">Secondary metabolite biosynthesis.</text>
</comment>
<dbReference type="Proteomes" id="UP001166286">
    <property type="component" value="Unassembled WGS sequence"/>
</dbReference>
<dbReference type="GO" id="GO:0004497">
    <property type="term" value="F:monooxygenase activity"/>
    <property type="evidence" value="ECO:0007669"/>
    <property type="project" value="UniProtKB-KW"/>
</dbReference>
<dbReference type="PANTHER" id="PTHR47178:SF4">
    <property type="entry name" value="FAD-DEPENDENT MONOOXYGENASE APTC"/>
    <property type="match status" value="1"/>
</dbReference>
<evidence type="ECO:0000259" key="8">
    <source>
        <dbReference type="Pfam" id="PF01494"/>
    </source>
</evidence>
<reference evidence="9" key="1">
    <citation type="submission" date="2023-03" db="EMBL/GenBank/DDBJ databases">
        <title>Complete genome of Cladonia borealis.</title>
        <authorList>
            <person name="Park H."/>
        </authorList>
    </citation>
    <scope>NUCLEOTIDE SEQUENCE</scope>
    <source>
        <strain evidence="9">ANT050790</strain>
    </source>
</reference>
<dbReference type="InterPro" id="IPR036188">
    <property type="entry name" value="FAD/NAD-bd_sf"/>
</dbReference>
<keyword evidence="10" id="KW-1185">Reference proteome</keyword>
<evidence type="ECO:0000256" key="7">
    <source>
        <dbReference type="ARBA" id="ARBA00023033"/>
    </source>
</evidence>
<evidence type="ECO:0000256" key="4">
    <source>
        <dbReference type="ARBA" id="ARBA00022630"/>
    </source>
</evidence>
<evidence type="ECO:0000313" key="10">
    <source>
        <dbReference type="Proteomes" id="UP001166286"/>
    </source>
</evidence>
<comment type="cofactor">
    <cofactor evidence="1">
        <name>FAD</name>
        <dbReference type="ChEBI" id="CHEBI:57692"/>
    </cofactor>
</comment>
<protein>
    <recommendedName>
        <fullName evidence="8">FAD-binding domain-containing protein</fullName>
    </recommendedName>
</protein>
<evidence type="ECO:0000256" key="1">
    <source>
        <dbReference type="ARBA" id="ARBA00001974"/>
    </source>
</evidence>